<protein>
    <submittedName>
        <fullName evidence="3">Uncharacterized protein</fullName>
    </submittedName>
</protein>
<accession>A0ABP0PS42</accession>
<proteinExistence type="predicted"/>
<keyword evidence="4" id="KW-1185">Reference proteome</keyword>
<feature type="compositionally biased region" description="Basic and acidic residues" evidence="1">
    <location>
        <begin position="204"/>
        <end position="229"/>
    </location>
</feature>
<organism evidence="3 4">
    <name type="scientific">Durusdinium trenchii</name>
    <dbReference type="NCBI Taxonomy" id="1381693"/>
    <lineage>
        <taxon>Eukaryota</taxon>
        <taxon>Sar</taxon>
        <taxon>Alveolata</taxon>
        <taxon>Dinophyceae</taxon>
        <taxon>Suessiales</taxon>
        <taxon>Symbiodiniaceae</taxon>
        <taxon>Durusdinium</taxon>
    </lineage>
</organism>
<feature type="region of interest" description="Disordered" evidence="1">
    <location>
        <begin position="204"/>
        <end position="253"/>
    </location>
</feature>
<dbReference type="Proteomes" id="UP001642464">
    <property type="component" value="Unassembled WGS sequence"/>
</dbReference>
<evidence type="ECO:0000313" key="4">
    <source>
        <dbReference type="Proteomes" id="UP001642464"/>
    </source>
</evidence>
<gene>
    <name evidence="2" type="ORF">SCF082_LOCUS37592</name>
    <name evidence="3" type="ORF">SCF082_LOCUS37643</name>
</gene>
<evidence type="ECO:0000256" key="1">
    <source>
        <dbReference type="SAM" id="MobiDB-lite"/>
    </source>
</evidence>
<name>A0ABP0PS42_9DINO</name>
<feature type="compositionally biased region" description="Gly residues" evidence="1">
    <location>
        <begin position="243"/>
        <end position="253"/>
    </location>
</feature>
<sequence>MVAPIWSLRLSWHLPKWCKGKSVDSFEEWLTTQMFGMTATGGSEIDYNLVQYSESQWFRMVLERVGLPITPKPAMVLVDQFEELLKRFPRTRDNLARVIFVCNSDAGSQTLLNLNQGARFDRVIAEQVSGQGVIGLDMELFQKCSCNFGMYKLVEDKIARQELTEEQVEDFLDFHLPYPVKYDRSWAELDVELMKKRMEEPLEQALRSKEKDHRRGDQASDGLCRKDIEGSQPATDLGRPRGAVGGDAGECQG</sequence>
<evidence type="ECO:0000313" key="3">
    <source>
        <dbReference type="EMBL" id="CAK9078851.1"/>
    </source>
</evidence>
<evidence type="ECO:0000313" key="2">
    <source>
        <dbReference type="EMBL" id="CAK9078723.1"/>
    </source>
</evidence>
<reference evidence="3 4" key="1">
    <citation type="submission" date="2024-02" db="EMBL/GenBank/DDBJ databases">
        <authorList>
            <person name="Chen Y."/>
            <person name="Shah S."/>
            <person name="Dougan E. K."/>
            <person name="Thang M."/>
            <person name="Chan C."/>
        </authorList>
    </citation>
    <scope>NUCLEOTIDE SEQUENCE [LARGE SCALE GENOMIC DNA]</scope>
</reference>
<dbReference type="EMBL" id="CAXAMM010038540">
    <property type="protein sequence ID" value="CAK9078723.1"/>
    <property type="molecule type" value="Genomic_DNA"/>
</dbReference>
<dbReference type="EMBL" id="CAXAMM010038551">
    <property type="protein sequence ID" value="CAK9078851.1"/>
    <property type="molecule type" value="Genomic_DNA"/>
</dbReference>
<comment type="caution">
    <text evidence="3">The sequence shown here is derived from an EMBL/GenBank/DDBJ whole genome shotgun (WGS) entry which is preliminary data.</text>
</comment>